<dbReference type="PROSITE" id="PS51465">
    <property type="entry name" value="KAZAL_2"/>
    <property type="match status" value="1"/>
</dbReference>
<name>A0AAX6P849_HETGA</name>
<dbReference type="NCBIfam" id="TIGR00805">
    <property type="entry name" value="oat"/>
    <property type="match status" value="1"/>
</dbReference>
<evidence type="ECO:0000256" key="7">
    <source>
        <dbReference type="ARBA" id="ARBA00023157"/>
    </source>
</evidence>
<evidence type="ECO:0000259" key="11">
    <source>
        <dbReference type="PROSITE" id="PS51465"/>
    </source>
</evidence>
<evidence type="ECO:0000313" key="14">
    <source>
        <dbReference type="RefSeq" id="XP_004845842.1"/>
    </source>
</evidence>
<dbReference type="GO" id="GO:0006811">
    <property type="term" value="P:monoatomic ion transport"/>
    <property type="evidence" value="ECO:0007669"/>
    <property type="project" value="UniProtKB-KW"/>
</dbReference>
<dbReference type="SUPFAM" id="SSF103473">
    <property type="entry name" value="MFS general substrate transporter"/>
    <property type="match status" value="1"/>
</dbReference>
<dbReference type="RefSeq" id="XP_004845842.1">
    <property type="nucleotide sequence ID" value="XM_004845785.3"/>
</dbReference>
<feature type="transmembrane region" description="Helical" evidence="8">
    <location>
        <begin position="29"/>
        <end position="48"/>
    </location>
</feature>
<dbReference type="RefSeq" id="XP_004845841.1">
    <property type="nucleotide sequence ID" value="XM_004845784.3"/>
</dbReference>
<dbReference type="PROSITE" id="PS50850">
    <property type="entry name" value="MFS"/>
    <property type="match status" value="1"/>
</dbReference>
<dbReference type="KEGG" id="hgl:101703116"/>
<feature type="domain" description="Major facilitator superfamily (MFS) profile" evidence="10">
    <location>
        <begin position="30"/>
        <end position="652"/>
    </location>
</feature>
<feature type="transmembrane region" description="Helical" evidence="8">
    <location>
        <begin position="570"/>
        <end position="591"/>
    </location>
</feature>
<dbReference type="Pfam" id="PF07648">
    <property type="entry name" value="Kazal_2"/>
    <property type="match status" value="1"/>
</dbReference>
<dbReference type="PANTHER" id="PTHR11388">
    <property type="entry name" value="ORGANIC ANION TRANSPORTER"/>
    <property type="match status" value="1"/>
</dbReference>
<feature type="transmembrane region" description="Helical" evidence="8">
    <location>
        <begin position="335"/>
        <end position="361"/>
    </location>
</feature>
<evidence type="ECO:0000256" key="5">
    <source>
        <dbReference type="ARBA" id="ARBA00022989"/>
    </source>
</evidence>
<feature type="compositionally biased region" description="Polar residues" evidence="9">
    <location>
        <begin position="670"/>
        <end position="689"/>
    </location>
</feature>
<keyword evidence="3" id="KW-1003">Cell membrane</keyword>
<feature type="transmembrane region" description="Helical" evidence="8">
    <location>
        <begin position="401"/>
        <end position="426"/>
    </location>
</feature>
<dbReference type="GeneID" id="101703116"/>
<evidence type="ECO:0000256" key="6">
    <source>
        <dbReference type="ARBA" id="ARBA00023136"/>
    </source>
</evidence>
<dbReference type="PANTHER" id="PTHR11388:SF89">
    <property type="entry name" value="SOLUTE CARRIER ORGANIC ANION TRANSPORTER FAMILY MEMBER 1B3"/>
    <property type="match status" value="1"/>
</dbReference>
<dbReference type="Gene3D" id="3.30.60.30">
    <property type="match status" value="1"/>
</dbReference>
<dbReference type="Pfam" id="PF03137">
    <property type="entry name" value="OATP"/>
    <property type="match status" value="1"/>
</dbReference>
<reference evidence="13 14" key="1">
    <citation type="submission" date="2025-04" db="UniProtKB">
        <authorList>
            <consortium name="RefSeq"/>
        </authorList>
    </citation>
    <scope>IDENTIFICATION</scope>
</reference>
<feature type="transmembrane region" description="Helical" evidence="8">
    <location>
        <begin position="253"/>
        <end position="275"/>
    </location>
</feature>
<keyword evidence="8" id="KW-0406">Ion transport</keyword>
<feature type="domain" description="Kazal-like" evidence="11">
    <location>
        <begin position="451"/>
        <end position="506"/>
    </location>
</feature>
<dbReference type="GO" id="GO:0015125">
    <property type="term" value="F:bile acid transmembrane transporter activity"/>
    <property type="evidence" value="ECO:0007669"/>
    <property type="project" value="TreeGrafter"/>
</dbReference>
<dbReference type="InterPro" id="IPR002350">
    <property type="entry name" value="Kazal_dom"/>
</dbReference>
<organism evidence="12 14">
    <name type="scientific">Heterocephalus glaber</name>
    <name type="common">Naked mole rat</name>
    <dbReference type="NCBI Taxonomy" id="10181"/>
    <lineage>
        <taxon>Eukaryota</taxon>
        <taxon>Metazoa</taxon>
        <taxon>Chordata</taxon>
        <taxon>Craniata</taxon>
        <taxon>Vertebrata</taxon>
        <taxon>Euteleostomi</taxon>
        <taxon>Mammalia</taxon>
        <taxon>Eutheria</taxon>
        <taxon>Euarchontoglires</taxon>
        <taxon>Glires</taxon>
        <taxon>Rodentia</taxon>
        <taxon>Hystricomorpha</taxon>
        <taxon>Bathyergidae</taxon>
        <taxon>Heterocephalus</taxon>
    </lineage>
</organism>
<keyword evidence="8" id="KW-0813">Transport</keyword>
<gene>
    <name evidence="13 14" type="primary">LOC101703116</name>
</gene>
<feature type="transmembrane region" description="Helical" evidence="8">
    <location>
        <begin position="621"/>
        <end position="645"/>
    </location>
</feature>
<feature type="transmembrane region" description="Helical" evidence="8">
    <location>
        <begin position="68"/>
        <end position="89"/>
    </location>
</feature>
<feature type="transmembrane region" description="Helical" evidence="8">
    <location>
        <begin position="96"/>
        <end position="117"/>
    </location>
</feature>
<evidence type="ECO:0000256" key="2">
    <source>
        <dbReference type="ARBA" id="ARBA00009657"/>
    </source>
</evidence>
<feature type="transmembrane region" description="Helical" evidence="8">
    <location>
        <begin position="204"/>
        <end position="232"/>
    </location>
</feature>
<keyword evidence="5 8" id="KW-1133">Transmembrane helix</keyword>
<comment type="similarity">
    <text evidence="2 8">Belongs to the organo anion transporter (TC 2.A.60) family.</text>
</comment>
<feature type="region of interest" description="Disordered" evidence="9">
    <location>
        <begin position="667"/>
        <end position="689"/>
    </location>
</feature>
<keyword evidence="12" id="KW-1185">Reference proteome</keyword>
<feature type="transmembrane region" description="Helical" evidence="8">
    <location>
        <begin position="373"/>
        <end position="395"/>
    </location>
</feature>
<dbReference type="GO" id="GO:0043252">
    <property type="term" value="P:sodium-independent organic anion transport"/>
    <property type="evidence" value="ECO:0007669"/>
    <property type="project" value="TreeGrafter"/>
</dbReference>
<accession>A0AAX6P849</accession>
<dbReference type="SUPFAM" id="SSF100895">
    <property type="entry name" value="Kazal-type serine protease inhibitors"/>
    <property type="match status" value="1"/>
</dbReference>
<evidence type="ECO:0000313" key="13">
    <source>
        <dbReference type="RefSeq" id="XP_004845841.1"/>
    </source>
</evidence>
<evidence type="ECO:0000256" key="3">
    <source>
        <dbReference type="ARBA" id="ARBA00022475"/>
    </source>
</evidence>
<dbReference type="GO" id="GO:0016323">
    <property type="term" value="C:basolateral plasma membrane"/>
    <property type="evidence" value="ECO:0007669"/>
    <property type="project" value="TreeGrafter"/>
</dbReference>
<dbReference type="GO" id="GO:0015347">
    <property type="term" value="F:sodium-independent organic anion transmembrane transporter activity"/>
    <property type="evidence" value="ECO:0007669"/>
    <property type="project" value="TreeGrafter"/>
</dbReference>
<evidence type="ECO:0000259" key="10">
    <source>
        <dbReference type="PROSITE" id="PS50850"/>
    </source>
</evidence>
<dbReference type="AlphaFoldDB" id="A0AAX6P849"/>
<keyword evidence="7" id="KW-1015">Disulfide bond</keyword>
<comment type="caution">
    <text evidence="8">Lacks conserved residue(s) required for the propagation of feature annotation.</text>
</comment>
<dbReference type="InterPro" id="IPR036058">
    <property type="entry name" value="Kazal_dom_sf"/>
</dbReference>
<evidence type="ECO:0000256" key="4">
    <source>
        <dbReference type="ARBA" id="ARBA00022692"/>
    </source>
</evidence>
<dbReference type="InterPro" id="IPR036259">
    <property type="entry name" value="MFS_trans_sf"/>
</dbReference>
<sequence>MEEYQHLNKTTETQSSEKRKDRCCDPLKMFLAALSFSYICKIIGGITMKTAITQIERRFDISSSVAGFIDGGFEIGNLLVIVFVSYFGSKLHRPKLIGIGCVVMGVGSILTALPHFFMGYYRYSTESHVNTTESSISTCLINETLSLTKPSTEIVGKGCEKQSESYMWIYVLMGNMLRGIGETPIAPLGVSYLDDFAKEGYSSVYLGILNSVAMIGVIVAFLMGAVCTRMYVDIGYVDLSSIRITPQDSRWVGAWWLGFLVSGLLSIICSMPFFFLPQNPNEPQKQRRKASTSLHGLNTDEEKNQAANSTNHEKHGTLSMTDFLQSMKSLLTNHLYIMFVFSTLLYFSSLIGGFTYVFKYIEQQYGQSISQANFLLGLIIIPCMATGMVLGGYLIKKFKLTLVGIAKFSSFTAFLSLICQLLYFALLCDRKSVAGLTLAYDGINPVASHANAPLSYCNSGCNCDETQWEPVCGNNGITYLSPCLAGCTSVGDNEKPTVFYNCSCLEVSGFKSMNYSARLGECPRDNPCRKKHYFYIGVQVMDAFFSALGATSFILLLVKNVLPELKSLAMGFHSLVIRTLGGILAPVYFGAMIDRTCMKWSTTSCGTQGACRIYNSISFGIAYLGLSSTLKFLALVVYIALLYAMKKKYEGKDTKALEHGGKVMDETSRKSLNSNGHFVPSSVVSDTHI</sequence>
<dbReference type="Proteomes" id="UP000694906">
    <property type="component" value="Unplaced"/>
</dbReference>
<evidence type="ECO:0000256" key="8">
    <source>
        <dbReference type="RuleBase" id="RU362056"/>
    </source>
</evidence>
<evidence type="ECO:0000313" key="12">
    <source>
        <dbReference type="Proteomes" id="UP000694906"/>
    </source>
</evidence>
<dbReference type="Gene3D" id="1.20.1250.20">
    <property type="entry name" value="MFS general substrate transporter like domains"/>
    <property type="match status" value="1"/>
</dbReference>
<keyword evidence="6 8" id="KW-0472">Membrane</keyword>
<dbReference type="InterPro" id="IPR004156">
    <property type="entry name" value="OATP"/>
</dbReference>
<evidence type="ECO:0000256" key="1">
    <source>
        <dbReference type="ARBA" id="ARBA00004651"/>
    </source>
</evidence>
<comment type="subcellular location">
    <subcellularLocation>
        <location evidence="1 8">Cell membrane</location>
        <topology evidence="1 8">Multi-pass membrane protein</topology>
    </subcellularLocation>
</comment>
<dbReference type="InterPro" id="IPR020846">
    <property type="entry name" value="MFS_dom"/>
</dbReference>
<evidence type="ECO:0000256" key="9">
    <source>
        <dbReference type="SAM" id="MobiDB-lite"/>
    </source>
</evidence>
<keyword evidence="4 8" id="KW-0812">Transmembrane</keyword>
<feature type="transmembrane region" description="Helical" evidence="8">
    <location>
        <begin position="533"/>
        <end position="558"/>
    </location>
</feature>
<proteinExistence type="inferred from homology"/>
<protein>
    <recommendedName>
        <fullName evidence="8">Solute carrier organic anion transporter family member</fullName>
    </recommendedName>
</protein>